<dbReference type="InterPro" id="IPR032675">
    <property type="entry name" value="LRR_dom_sf"/>
</dbReference>
<evidence type="ECO:0000313" key="1">
    <source>
        <dbReference type="EMBL" id="SVC87833.1"/>
    </source>
</evidence>
<dbReference type="AlphaFoldDB" id="A0A382QQR8"/>
<dbReference type="EMBL" id="UINC01116239">
    <property type="protein sequence ID" value="SVC87833.1"/>
    <property type="molecule type" value="Genomic_DNA"/>
</dbReference>
<dbReference type="PANTHER" id="PTHR46662:SF104">
    <property type="entry name" value="GPI-ANCHORED ADHESIN-LIKE PROTEIN PGA55-RELATED"/>
    <property type="match status" value="1"/>
</dbReference>
<evidence type="ECO:0008006" key="2">
    <source>
        <dbReference type="Google" id="ProtNLM"/>
    </source>
</evidence>
<protein>
    <recommendedName>
        <fullName evidence="2">Leucine-rich repeat-containing N-terminal plant-type domain-containing protein</fullName>
    </recommendedName>
</protein>
<dbReference type="SUPFAM" id="SSF52058">
    <property type="entry name" value="L domain-like"/>
    <property type="match status" value="1"/>
</dbReference>
<dbReference type="PANTHER" id="PTHR46662">
    <property type="entry name" value="DI-GLUCOSE BINDING PROTEIN WITH LEUCINE-RICH REPEAT DOMAIN-CONTAINING PROTEIN"/>
    <property type="match status" value="1"/>
</dbReference>
<name>A0A382QQR8_9ZZZZ</name>
<dbReference type="Gene3D" id="3.80.10.10">
    <property type="entry name" value="Ribonuclease Inhibitor"/>
    <property type="match status" value="1"/>
</dbReference>
<dbReference type="Pfam" id="PF00560">
    <property type="entry name" value="LRR_1"/>
    <property type="match status" value="2"/>
</dbReference>
<proteinExistence type="predicted"/>
<feature type="non-terminal residue" evidence="1">
    <location>
        <position position="101"/>
    </location>
</feature>
<gene>
    <name evidence="1" type="ORF">METZ01_LOCUS340687</name>
</gene>
<accession>A0A382QQR8</accession>
<sequence length="101" mass="11630">MGLDNNQLSGEIPSEIGNLYNLELLWLSNNQFGGFIPESICDLSILWDQYNEWGDPNFHIYNNSLCPPYPECIEDYVGYQDTSECEEPSLCDEEIEVELWG</sequence>
<organism evidence="1">
    <name type="scientific">marine metagenome</name>
    <dbReference type="NCBI Taxonomy" id="408172"/>
    <lineage>
        <taxon>unclassified sequences</taxon>
        <taxon>metagenomes</taxon>
        <taxon>ecological metagenomes</taxon>
    </lineage>
</organism>
<reference evidence="1" key="1">
    <citation type="submission" date="2018-05" db="EMBL/GenBank/DDBJ databases">
        <authorList>
            <person name="Lanie J.A."/>
            <person name="Ng W.-L."/>
            <person name="Kazmierczak K.M."/>
            <person name="Andrzejewski T.M."/>
            <person name="Davidsen T.M."/>
            <person name="Wayne K.J."/>
            <person name="Tettelin H."/>
            <person name="Glass J.I."/>
            <person name="Rusch D."/>
            <person name="Podicherti R."/>
            <person name="Tsui H.-C.T."/>
            <person name="Winkler M.E."/>
        </authorList>
    </citation>
    <scope>NUCLEOTIDE SEQUENCE</scope>
</reference>
<dbReference type="InterPro" id="IPR001611">
    <property type="entry name" value="Leu-rich_rpt"/>
</dbReference>